<dbReference type="STRING" id="1109443.G4T8Y7"/>
<dbReference type="InParanoid" id="G4T8Y7"/>
<dbReference type="GO" id="GO:0051455">
    <property type="term" value="P:spindle attachment to meiosis I kinetochore"/>
    <property type="evidence" value="ECO:0007669"/>
    <property type="project" value="TreeGrafter"/>
</dbReference>
<evidence type="ECO:0000313" key="8">
    <source>
        <dbReference type="Proteomes" id="UP000007148"/>
    </source>
</evidence>
<feature type="region of interest" description="Disordered" evidence="5">
    <location>
        <begin position="1"/>
        <end position="92"/>
    </location>
</feature>
<feature type="compositionally biased region" description="Acidic residues" evidence="5">
    <location>
        <begin position="352"/>
        <end position="361"/>
    </location>
</feature>
<evidence type="ECO:0000313" key="7">
    <source>
        <dbReference type="EMBL" id="CCA67767.1"/>
    </source>
</evidence>
<dbReference type="GO" id="GO:0051315">
    <property type="term" value="P:attachment of mitotic spindle microtubules to kinetochore"/>
    <property type="evidence" value="ECO:0007669"/>
    <property type="project" value="TreeGrafter"/>
</dbReference>
<dbReference type="Pfam" id="PF11699">
    <property type="entry name" value="CENP-C_C"/>
    <property type="match status" value="1"/>
</dbReference>
<keyword evidence="4" id="KW-0539">Nucleus</keyword>
<comment type="caution">
    <text evidence="7">The sequence shown here is derived from an EMBL/GenBank/DDBJ whole genome shotgun (WGS) entry which is preliminary data.</text>
</comment>
<dbReference type="OrthoDB" id="1939643at2759"/>
<evidence type="ECO:0000256" key="1">
    <source>
        <dbReference type="ARBA" id="ARBA00004123"/>
    </source>
</evidence>
<evidence type="ECO:0000256" key="5">
    <source>
        <dbReference type="SAM" id="MobiDB-lite"/>
    </source>
</evidence>
<feature type="region of interest" description="Disordered" evidence="5">
    <location>
        <begin position="116"/>
        <end position="135"/>
    </location>
</feature>
<dbReference type="GO" id="GO:0019237">
    <property type="term" value="F:centromeric DNA binding"/>
    <property type="evidence" value="ECO:0007669"/>
    <property type="project" value="InterPro"/>
</dbReference>
<feature type="region of interest" description="Disordered" evidence="5">
    <location>
        <begin position="158"/>
        <end position="441"/>
    </location>
</feature>
<feature type="domain" description="Mif2/CENP-C cupin" evidence="6">
    <location>
        <begin position="612"/>
        <end position="694"/>
    </location>
</feature>
<feature type="compositionally biased region" description="Basic residues" evidence="5">
    <location>
        <begin position="530"/>
        <end position="544"/>
    </location>
</feature>
<dbReference type="eggNOG" id="ENOG502S47H">
    <property type="taxonomic scope" value="Eukaryota"/>
</dbReference>
<reference evidence="7 8" key="1">
    <citation type="journal article" date="2011" name="PLoS Pathog.">
        <title>Endophytic Life Strategies Decoded by Genome and Transcriptome Analyses of the Mutualistic Root Symbiont Piriformospora indica.</title>
        <authorList>
            <person name="Zuccaro A."/>
            <person name="Lahrmann U."/>
            <person name="Guldener U."/>
            <person name="Langen G."/>
            <person name="Pfiffi S."/>
            <person name="Biedenkopf D."/>
            <person name="Wong P."/>
            <person name="Samans B."/>
            <person name="Grimm C."/>
            <person name="Basiewicz M."/>
            <person name="Murat C."/>
            <person name="Martin F."/>
            <person name="Kogel K.H."/>
        </authorList>
    </citation>
    <scope>NUCLEOTIDE SEQUENCE [LARGE SCALE GENOMIC DNA]</scope>
    <source>
        <strain evidence="7 8">DSM 11827</strain>
    </source>
</reference>
<evidence type="ECO:0000259" key="6">
    <source>
        <dbReference type="Pfam" id="PF11699"/>
    </source>
</evidence>
<sequence length="760" mass="85211">MISRNGVASNAQRKGGPKPRSHNEDRFKGTVTGVAIPEGQRGSDGIEDFENLLEANYDQNRPLQLPRNMRQKSPNTLSKSAPSGTEKDVNNSLDRNYSQYVSVTLTEYVIGPVPRSRPSSAMGPPSARATDVNYAPIPSPRAATSRLGYATTPLVSGLRNAPPYDPTNDLQLPTRSSQGFGALGRYQDEPVDSETVMDQYVNYEYGDTPSPAPDVDSSPPQVARKSLVSPNASRSNRKSAAPGPSDENAPEYSDKPPSSRQAKGNPRATPEGESTPVNQPPRKSIARDRDAEEVEQDLEPEAEQAPYSRTPRRYGGERDQVSPPLDEAAPPDDGDQQDPLLDYQDAGAEGGEYYEEGDEFPPPDGGRYAEPPRSVSERSDGESEVEAPPKKPKSKVKEKEAQKSKKKRPLEDGEDSPVQTKRAKSTSIRPSSRARSKTPMADESYLEGLSNYLFQAIFSCQFAEIPSDSEISDEEDEDIVRRSRRVKYAPVKYWLGEKLEYDTYRPGSNRQVPKILGVRRVPEPQAAPLSKRKRRPQQKARSKSRRLETEERESELPRGRSVAHMEEGWDAETRQTGIVIDYKTNEEVRKTIVYTAGMLDPQPARKGEFLSHRLFDNERWMAAGYLIIPPNGEKPRKPTKDNIFVFFLIEGAIYVKIHETEFYLGPGGIFFVPRGNFYFIRNMRNYPAKLCYFQSRLVTQEEFEERARSESILDRPRSASRPRQALDEYRRSLSRGGGFDSSSPQKRSGESHHASTSRRR</sequence>
<feature type="compositionally biased region" description="Polar residues" evidence="5">
    <location>
        <begin position="1"/>
        <end position="12"/>
    </location>
</feature>
<evidence type="ECO:0000256" key="4">
    <source>
        <dbReference type="ARBA" id="ARBA00023242"/>
    </source>
</evidence>
<comment type="similarity">
    <text evidence="2">Belongs to the CENP-C/MIF2 family.</text>
</comment>
<feature type="compositionally biased region" description="Low complexity" evidence="5">
    <location>
        <begin position="207"/>
        <end position="220"/>
    </location>
</feature>
<dbReference type="SUPFAM" id="SSF51182">
    <property type="entry name" value="RmlC-like cupins"/>
    <property type="match status" value="1"/>
</dbReference>
<dbReference type="Proteomes" id="UP000007148">
    <property type="component" value="Unassembled WGS sequence"/>
</dbReference>
<proteinExistence type="inferred from homology"/>
<accession>G4T8Y7</accession>
<comment type="subcellular location">
    <subcellularLocation>
        <location evidence="1">Nucleus</location>
    </subcellularLocation>
</comment>
<protein>
    <recommendedName>
        <fullName evidence="6">Mif2/CENP-C cupin domain-containing protein</fullName>
    </recommendedName>
</protein>
<feature type="compositionally biased region" description="Polar residues" evidence="5">
    <location>
        <begin position="71"/>
        <end position="83"/>
    </location>
</feature>
<organism evidence="7 8">
    <name type="scientific">Serendipita indica (strain DSM 11827)</name>
    <name type="common">Root endophyte fungus</name>
    <name type="synonym">Piriformospora indica</name>
    <dbReference type="NCBI Taxonomy" id="1109443"/>
    <lineage>
        <taxon>Eukaryota</taxon>
        <taxon>Fungi</taxon>
        <taxon>Dikarya</taxon>
        <taxon>Basidiomycota</taxon>
        <taxon>Agaricomycotina</taxon>
        <taxon>Agaricomycetes</taxon>
        <taxon>Sebacinales</taxon>
        <taxon>Serendipitaceae</taxon>
        <taxon>Serendipita</taxon>
    </lineage>
</organism>
<feature type="compositionally biased region" description="Polar residues" evidence="5">
    <location>
        <begin position="168"/>
        <end position="179"/>
    </location>
</feature>
<dbReference type="AlphaFoldDB" id="G4T8Y7"/>
<dbReference type="GO" id="GO:0000776">
    <property type="term" value="C:kinetochore"/>
    <property type="evidence" value="ECO:0007669"/>
    <property type="project" value="InterPro"/>
</dbReference>
<feature type="compositionally biased region" description="Basic and acidic residues" evidence="5">
    <location>
        <begin position="545"/>
        <end position="564"/>
    </location>
</feature>
<dbReference type="InterPro" id="IPR011051">
    <property type="entry name" value="RmlC_Cupin_sf"/>
</dbReference>
<feature type="compositionally biased region" description="Low complexity" evidence="5">
    <location>
        <begin position="337"/>
        <end position="347"/>
    </location>
</feature>
<dbReference type="GO" id="GO:0051382">
    <property type="term" value="P:kinetochore assembly"/>
    <property type="evidence" value="ECO:0007669"/>
    <property type="project" value="InterPro"/>
</dbReference>
<keyword evidence="3" id="KW-0238">DNA-binding</keyword>
<evidence type="ECO:0000256" key="3">
    <source>
        <dbReference type="ARBA" id="ARBA00023125"/>
    </source>
</evidence>
<dbReference type="PANTHER" id="PTHR16684:SF11">
    <property type="entry name" value="CENTROMERE PROTEIN C"/>
    <property type="match status" value="1"/>
</dbReference>
<feature type="compositionally biased region" description="Acidic residues" evidence="5">
    <location>
        <begin position="291"/>
        <end position="302"/>
    </location>
</feature>
<name>G4T8Y7_SERID</name>
<dbReference type="InterPro" id="IPR028386">
    <property type="entry name" value="CENP-C/Mif2/cnp3"/>
</dbReference>
<dbReference type="HOGENOM" id="CLU_373457_0_0_1"/>
<feature type="region of interest" description="Disordered" evidence="5">
    <location>
        <begin position="512"/>
        <end position="564"/>
    </location>
</feature>
<dbReference type="Gene3D" id="2.60.120.10">
    <property type="entry name" value="Jelly Rolls"/>
    <property type="match status" value="1"/>
</dbReference>
<dbReference type="InterPro" id="IPR014710">
    <property type="entry name" value="RmlC-like_jellyroll"/>
</dbReference>
<keyword evidence="8" id="KW-1185">Reference proteome</keyword>
<gene>
    <name evidence="7" type="ORF">PIIN_01591</name>
</gene>
<dbReference type="EMBL" id="CAFZ01000019">
    <property type="protein sequence ID" value="CCA67767.1"/>
    <property type="molecule type" value="Genomic_DNA"/>
</dbReference>
<dbReference type="CDD" id="cd06993">
    <property type="entry name" value="cupin_CENP-C_C"/>
    <property type="match status" value="1"/>
</dbReference>
<evidence type="ECO:0000256" key="2">
    <source>
        <dbReference type="ARBA" id="ARBA00010291"/>
    </source>
</evidence>
<dbReference type="InterPro" id="IPR025974">
    <property type="entry name" value="Mif2/CENP-C_cupin"/>
</dbReference>
<feature type="region of interest" description="Disordered" evidence="5">
    <location>
        <begin position="709"/>
        <end position="760"/>
    </location>
</feature>
<dbReference type="GO" id="GO:0005634">
    <property type="term" value="C:nucleus"/>
    <property type="evidence" value="ECO:0007669"/>
    <property type="project" value="UniProtKB-SubCell"/>
</dbReference>
<dbReference type="PANTHER" id="PTHR16684">
    <property type="entry name" value="CENTROMERE PROTEIN C"/>
    <property type="match status" value="1"/>
</dbReference>